<evidence type="ECO:0000313" key="4">
    <source>
        <dbReference type="EMBL" id="RKP45419.1"/>
    </source>
</evidence>
<keyword evidence="4" id="KW-0378">Hydrolase</keyword>
<dbReference type="RefSeq" id="WP_120979867.1">
    <property type="nucleotide sequence ID" value="NZ_RBZM01000015.1"/>
</dbReference>
<keyword evidence="5" id="KW-1185">Reference proteome</keyword>
<evidence type="ECO:0000256" key="2">
    <source>
        <dbReference type="ARBA" id="ARBA00022723"/>
    </source>
</evidence>
<gene>
    <name evidence="4" type="ORF">D7Z26_25515</name>
</gene>
<dbReference type="PANTHER" id="PTHR42796">
    <property type="entry name" value="FUMARYLACETOACETATE HYDROLASE DOMAIN-CONTAINING PROTEIN 2A-RELATED"/>
    <property type="match status" value="1"/>
</dbReference>
<dbReference type="GO" id="GO:0016853">
    <property type="term" value="F:isomerase activity"/>
    <property type="evidence" value="ECO:0007669"/>
    <property type="project" value="UniProtKB-ARBA"/>
</dbReference>
<evidence type="ECO:0000256" key="1">
    <source>
        <dbReference type="ARBA" id="ARBA00010211"/>
    </source>
</evidence>
<proteinExistence type="inferred from homology"/>
<dbReference type="Proteomes" id="UP000282076">
    <property type="component" value="Unassembled WGS sequence"/>
</dbReference>
<dbReference type="FunFam" id="3.90.850.10:FF:000002">
    <property type="entry name" value="2-hydroxyhepta-2,4-diene-1,7-dioate isomerase"/>
    <property type="match status" value="1"/>
</dbReference>
<dbReference type="Gene3D" id="3.90.850.10">
    <property type="entry name" value="Fumarylacetoacetase-like, C-terminal domain"/>
    <property type="match status" value="1"/>
</dbReference>
<reference evidence="4 5" key="1">
    <citation type="submission" date="2018-10" db="EMBL/GenBank/DDBJ databases">
        <title>Cohnella sp. M2MS4P-1, whole genome shotgun sequence.</title>
        <authorList>
            <person name="Tuo L."/>
        </authorList>
    </citation>
    <scope>NUCLEOTIDE SEQUENCE [LARGE SCALE GENOMIC DNA]</scope>
    <source>
        <strain evidence="4 5">M2MS4P-1</strain>
    </source>
</reference>
<dbReference type="InterPro" id="IPR011234">
    <property type="entry name" value="Fumarylacetoacetase-like_C"/>
</dbReference>
<dbReference type="InterPro" id="IPR036663">
    <property type="entry name" value="Fumarylacetoacetase_C_sf"/>
</dbReference>
<name>A0A494XBC5_9BACL</name>
<dbReference type="AlphaFoldDB" id="A0A494XBC5"/>
<protein>
    <submittedName>
        <fullName evidence="4">FAA hydrolase family protein</fullName>
    </submittedName>
</protein>
<sequence>MKLLSMAKQKRWSLGIASDKGVLDVEAAAGVLCPDTYVPLSTMETVRGGAEALGRLERLLLLALESKDDRIWLKEEDVEWGTCVTEPNKIICIGLNYRKHAEETNSPIPPFPILFNKFNNAITSHDSEVAIPMTTAKLDYEAELAVVIGKRAKYVPVDRALEFVFGYCAANDLSARDLQMRTSQWLAGKSGDRFLPIGPYLVTADEVGDPQALNIRSYVNGEERQNSNTGDMIFGVAELISDISSIFTLEPGDIILTGTPEGVVMGYPPEKQIYLQPGDLVTVTIDKLGSLRNRMVAERP</sequence>
<dbReference type="PANTHER" id="PTHR42796:SF4">
    <property type="entry name" value="FUMARYLACETOACETATE HYDROLASE DOMAIN-CONTAINING PROTEIN 2A"/>
    <property type="match status" value="1"/>
</dbReference>
<dbReference type="EMBL" id="RBZM01000015">
    <property type="protein sequence ID" value="RKP45419.1"/>
    <property type="molecule type" value="Genomic_DNA"/>
</dbReference>
<evidence type="ECO:0000313" key="5">
    <source>
        <dbReference type="Proteomes" id="UP000282076"/>
    </source>
</evidence>
<comment type="caution">
    <text evidence="4">The sequence shown here is derived from an EMBL/GenBank/DDBJ whole genome shotgun (WGS) entry which is preliminary data.</text>
</comment>
<dbReference type="GO" id="GO:0046872">
    <property type="term" value="F:metal ion binding"/>
    <property type="evidence" value="ECO:0007669"/>
    <property type="project" value="UniProtKB-KW"/>
</dbReference>
<feature type="domain" description="Fumarylacetoacetase-like C-terminal" evidence="3">
    <location>
        <begin position="89"/>
        <end position="295"/>
    </location>
</feature>
<dbReference type="InterPro" id="IPR051121">
    <property type="entry name" value="FAH"/>
</dbReference>
<organism evidence="4 5">
    <name type="scientific">Cohnella endophytica</name>
    <dbReference type="NCBI Taxonomy" id="2419778"/>
    <lineage>
        <taxon>Bacteria</taxon>
        <taxon>Bacillati</taxon>
        <taxon>Bacillota</taxon>
        <taxon>Bacilli</taxon>
        <taxon>Bacillales</taxon>
        <taxon>Paenibacillaceae</taxon>
        <taxon>Cohnella</taxon>
    </lineage>
</organism>
<dbReference type="OrthoDB" id="9805307at2"/>
<accession>A0A494XBC5</accession>
<dbReference type="SUPFAM" id="SSF56529">
    <property type="entry name" value="FAH"/>
    <property type="match status" value="1"/>
</dbReference>
<dbReference type="GO" id="GO:0019752">
    <property type="term" value="P:carboxylic acid metabolic process"/>
    <property type="evidence" value="ECO:0007669"/>
    <property type="project" value="UniProtKB-ARBA"/>
</dbReference>
<dbReference type="GO" id="GO:0016787">
    <property type="term" value="F:hydrolase activity"/>
    <property type="evidence" value="ECO:0007669"/>
    <property type="project" value="UniProtKB-KW"/>
</dbReference>
<dbReference type="Pfam" id="PF01557">
    <property type="entry name" value="FAA_hydrolase"/>
    <property type="match status" value="1"/>
</dbReference>
<keyword evidence="2" id="KW-0479">Metal-binding</keyword>
<evidence type="ECO:0000259" key="3">
    <source>
        <dbReference type="Pfam" id="PF01557"/>
    </source>
</evidence>
<comment type="similarity">
    <text evidence="1">Belongs to the FAH family.</text>
</comment>